<dbReference type="NCBIfam" id="NF041518">
    <property type="entry name" value="choice_anch_Q"/>
    <property type="match status" value="1"/>
</dbReference>
<evidence type="ECO:0000259" key="1">
    <source>
        <dbReference type="Pfam" id="PF13229"/>
    </source>
</evidence>
<dbReference type="SMART" id="SM00710">
    <property type="entry name" value="PbH1"/>
    <property type="match status" value="7"/>
</dbReference>
<gene>
    <name evidence="3" type="ORF">LCGC14_2001290</name>
</gene>
<dbReference type="EMBL" id="LAZR01022755">
    <property type="protein sequence ID" value="KKL80786.1"/>
    <property type="molecule type" value="Genomic_DNA"/>
</dbReference>
<dbReference type="SUPFAM" id="SSF51126">
    <property type="entry name" value="Pectin lyase-like"/>
    <property type="match status" value="2"/>
</dbReference>
<dbReference type="InterPro" id="IPR039448">
    <property type="entry name" value="Beta_helix"/>
</dbReference>
<protein>
    <recommendedName>
        <fullName evidence="4">Secretion system C-terminal sorting domain-containing protein</fullName>
    </recommendedName>
</protein>
<reference evidence="3" key="1">
    <citation type="journal article" date="2015" name="Nature">
        <title>Complex archaea that bridge the gap between prokaryotes and eukaryotes.</title>
        <authorList>
            <person name="Spang A."/>
            <person name="Saw J.H."/>
            <person name="Jorgensen S.L."/>
            <person name="Zaremba-Niedzwiedzka K."/>
            <person name="Martijn J."/>
            <person name="Lind A.E."/>
            <person name="van Eijk R."/>
            <person name="Schleper C."/>
            <person name="Guy L."/>
            <person name="Ettema T.J."/>
        </authorList>
    </citation>
    <scope>NUCLEOTIDE SEQUENCE</scope>
</reference>
<dbReference type="InterPro" id="IPR006626">
    <property type="entry name" value="PbH1"/>
</dbReference>
<evidence type="ECO:0000313" key="3">
    <source>
        <dbReference type="EMBL" id="KKL80786.1"/>
    </source>
</evidence>
<dbReference type="InterPro" id="IPR012334">
    <property type="entry name" value="Pectin_lyas_fold"/>
</dbReference>
<evidence type="ECO:0000259" key="2">
    <source>
        <dbReference type="Pfam" id="PF18962"/>
    </source>
</evidence>
<comment type="caution">
    <text evidence="3">The sequence shown here is derived from an EMBL/GenBank/DDBJ whole genome shotgun (WGS) entry which is preliminary data.</text>
</comment>
<accession>A0A0F9FQW1</accession>
<dbReference type="Pfam" id="PF18962">
    <property type="entry name" value="Por_Secre_tail"/>
    <property type="match status" value="1"/>
</dbReference>
<dbReference type="Pfam" id="PF13229">
    <property type="entry name" value="Beta_helix"/>
    <property type="match status" value="1"/>
</dbReference>
<dbReference type="AlphaFoldDB" id="A0A0F9FQW1"/>
<dbReference type="InterPro" id="IPR026444">
    <property type="entry name" value="Secre_tail"/>
</dbReference>
<evidence type="ECO:0008006" key="4">
    <source>
        <dbReference type="Google" id="ProtNLM"/>
    </source>
</evidence>
<dbReference type="InterPro" id="IPR011050">
    <property type="entry name" value="Pectin_lyase_fold/virulence"/>
</dbReference>
<proteinExistence type="predicted"/>
<organism evidence="3">
    <name type="scientific">marine sediment metagenome</name>
    <dbReference type="NCBI Taxonomy" id="412755"/>
    <lineage>
        <taxon>unclassified sequences</taxon>
        <taxon>metagenomes</taxon>
        <taxon>ecological metagenomes</taxon>
    </lineage>
</organism>
<dbReference type="NCBIfam" id="TIGR04183">
    <property type="entry name" value="Por_Secre_tail"/>
    <property type="match status" value="1"/>
</dbReference>
<feature type="domain" description="Right handed beta helix" evidence="1">
    <location>
        <begin position="122"/>
        <end position="288"/>
    </location>
</feature>
<sequence>MLFQLKMLKISYLMIWKFILILSIIITLASNNLFATTYYVSNSGNDTINSGLSPADSWLTIDKVNNTNLVAGDSVLFNRNDTWNKELKILKSGSSGLNIVFGAYGEGSKPIIDLLSQGDKAISCSRSYITIQDLILKNSPHNGLAIDVTGGAKDINVFRVEIFNAGKNALAVRKGGSDFLIDGVRVINAKNNGIYFSGTELNKVSNVIVQNCYVSGVRSNDGIVVHQNSAGETAGSNFIIRNNYAELCAEQGFDVTTGSDIILDNNISKNNLRGGVVVGHSANNVTIQRHTSLYEPTQNTAAAIILGATNVKLIYSQIIGNGNHLVWIKKNETDTGDDNIEIYNNVFAWDGGGTMMDITEEIDVLKVKNNIFTTLKGNMGTAIRFQSVKRPPSYATYEFDNNLYYSPDGDVQFYFEGNTTYYSLEEYKTTFKQGQNSFSANPEFVNLDSSDFHLTSISPAIDKGIDVGLTFDFDSTLVPYNSIPDIGAFEYSLPTSVMENSSFLDVLLYPNPVNDFLFITSGMKIKDAWVVNMQGQYMDVEIVNSSINTSSLKNGLYCLKLESEKEIFTTKFIVRH</sequence>
<dbReference type="InterPro" id="IPR059226">
    <property type="entry name" value="Choice_anch_Q_dom"/>
</dbReference>
<dbReference type="Gene3D" id="2.160.20.10">
    <property type="entry name" value="Single-stranded right-handed beta-helix, Pectin lyase-like"/>
    <property type="match status" value="2"/>
</dbReference>
<name>A0A0F9FQW1_9ZZZZ</name>
<feature type="domain" description="Secretion system C-terminal sorting" evidence="2">
    <location>
        <begin position="508"/>
        <end position="574"/>
    </location>
</feature>